<dbReference type="InterPro" id="IPR007197">
    <property type="entry name" value="rSAM"/>
</dbReference>
<dbReference type="NCBIfam" id="TIGR01579">
    <property type="entry name" value="MiaB-like-C"/>
    <property type="match status" value="1"/>
</dbReference>
<keyword evidence="10" id="KW-0408">Iron</keyword>
<dbReference type="NCBIfam" id="TIGR00089">
    <property type="entry name" value="MiaB/RimO family radical SAM methylthiotransferase"/>
    <property type="match status" value="1"/>
</dbReference>
<dbReference type="SFLD" id="SFLDS00029">
    <property type="entry name" value="Radical_SAM"/>
    <property type="match status" value="1"/>
</dbReference>
<evidence type="ECO:0000256" key="1">
    <source>
        <dbReference type="ARBA" id="ARBA00001966"/>
    </source>
</evidence>
<dbReference type="InterPro" id="IPR013848">
    <property type="entry name" value="Methylthiotransferase_N"/>
</dbReference>
<dbReference type="PROSITE" id="PS51449">
    <property type="entry name" value="MTTASE_N"/>
    <property type="match status" value="1"/>
</dbReference>
<dbReference type="FunFam" id="3.80.30.20:FF:000001">
    <property type="entry name" value="tRNA-2-methylthio-N(6)-dimethylallyladenosine synthase 2"/>
    <property type="match status" value="1"/>
</dbReference>
<reference evidence="18 19" key="1">
    <citation type="submission" date="2019-08" db="EMBL/GenBank/DDBJ databases">
        <title>In-depth cultivation of the pig gut microbiome towards novel bacterial diversity and tailored functional studies.</title>
        <authorList>
            <person name="Wylensek D."/>
            <person name="Hitch T.C.A."/>
            <person name="Clavel T."/>
        </authorList>
    </citation>
    <scope>NUCLEOTIDE SEQUENCE [LARGE SCALE GENOMIC DNA]</scope>
    <source>
        <strain evidence="18 19">Oil+RF-744-WCA-WT-11</strain>
    </source>
</reference>
<dbReference type="EMBL" id="VULZ01000013">
    <property type="protein sequence ID" value="MSS15614.1"/>
    <property type="molecule type" value="Genomic_DNA"/>
</dbReference>
<evidence type="ECO:0000256" key="15">
    <source>
        <dbReference type="ARBA" id="ARBA00069898"/>
    </source>
</evidence>
<evidence type="ECO:0000256" key="14">
    <source>
        <dbReference type="ARBA" id="ARBA00061574"/>
    </source>
</evidence>
<dbReference type="SFLD" id="SFLDG01061">
    <property type="entry name" value="methylthiotransferase"/>
    <property type="match status" value="1"/>
</dbReference>
<dbReference type="SFLD" id="SFLDG01082">
    <property type="entry name" value="B12-binding_domain_containing"/>
    <property type="match status" value="1"/>
</dbReference>
<comment type="function">
    <text evidence="2">Catalyzes the methylthiolation of N6-threonylcarbamoyladenosine (t(6)A), leading to the formation of 2-methylthio-N6-threonylcarbamoyladenosine (ms(2)t(6)A) at position 37 in tRNAs that read codons beginning with adenine.</text>
</comment>
<evidence type="ECO:0000256" key="3">
    <source>
        <dbReference type="ARBA" id="ARBA00013273"/>
    </source>
</evidence>
<name>A0A6L5XA14_9FIRM</name>
<dbReference type="PROSITE" id="PS01278">
    <property type="entry name" value="MTTASE_RADICAL"/>
    <property type="match status" value="1"/>
</dbReference>
<keyword evidence="5" id="KW-0963">Cytoplasm</keyword>
<evidence type="ECO:0000256" key="5">
    <source>
        <dbReference type="ARBA" id="ARBA00022490"/>
    </source>
</evidence>
<dbReference type="EC" id="2.8.4.5" evidence="3"/>
<evidence type="ECO:0000256" key="13">
    <source>
        <dbReference type="ARBA" id="ARBA00051661"/>
    </source>
</evidence>
<dbReference type="InterPro" id="IPR006467">
    <property type="entry name" value="MiaB-like_bact"/>
</dbReference>
<evidence type="ECO:0000256" key="2">
    <source>
        <dbReference type="ARBA" id="ARBA00002399"/>
    </source>
</evidence>
<dbReference type="GO" id="GO:0035598">
    <property type="term" value="F:tRNA (N(6)-L-threonylcarbamoyladenosine(37)-C(2))-methylthiotransferase activity"/>
    <property type="evidence" value="ECO:0007669"/>
    <property type="project" value="UniProtKB-EC"/>
</dbReference>
<keyword evidence="11" id="KW-0411">Iron-sulfur</keyword>
<dbReference type="SUPFAM" id="SSF102114">
    <property type="entry name" value="Radical SAM enzymes"/>
    <property type="match status" value="1"/>
</dbReference>
<dbReference type="InterPro" id="IPR038135">
    <property type="entry name" value="Methylthiotransferase_N_sf"/>
</dbReference>
<evidence type="ECO:0000313" key="19">
    <source>
        <dbReference type="Proteomes" id="UP000481852"/>
    </source>
</evidence>
<keyword evidence="7" id="KW-0949">S-adenosyl-L-methionine</keyword>
<evidence type="ECO:0000256" key="12">
    <source>
        <dbReference type="ARBA" id="ARBA00031213"/>
    </source>
</evidence>
<dbReference type="PANTHER" id="PTHR11918:SF45">
    <property type="entry name" value="THREONYLCARBAMOYLADENOSINE TRNA METHYLTHIOTRANSFERASE"/>
    <property type="match status" value="1"/>
</dbReference>
<protein>
    <recommendedName>
        <fullName evidence="15">Threonylcarbamoyladenosine tRNA methylthiotransferase MtaB</fullName>
        <ecNumber evidence="3">2.8.4.5</ecNumber>
    </recommendedName>
    <alternativeName>
        <fullName evidence="12">tRNA-t(6)A37 methylthiotransferase</fullName>
    </alternativeName>
</protein>
<dbReference type="AlphaFoldDB" id="A0A6L5XA14"/>
<sequence length="500" mass="56111">MKQFTGKRAALHNLGCKVNAYETDSMAALLKQAGFEIVPFSEPADVYVINTCSVTNIADRKSRQMIHRARKMNPGAVVIAAGCYVQTAIDKTGLQIDADIILGTGRKQEIVHEIERFEERRETESHEEVQERLPETGKQCRADLSVQSVVDVADLRKLEKPEKMVLPKVEGHTRAYIKVQDGCDMYCSYCIIPYARGHVRSRKMEDIVQELTHLAEEGTSEVVLTGIHLSSYGVDFPESDGSTWQERSRLIELVERVAGIAGIERIRLGSLEPTIITEETAARLSQIGKLCPHFHLSLQSGSDTVLNRMNRHYTTKEYSRCVSILRKCFDKPALTTDIIVGFPQETEQEFLETVEYLREIQLYETHVFRYSRRAGTRADRMEGQIPEVVKARRAQVLENLNRKNQISFIAGKNGARAEVLVEERYDASVPNAAQQDMKLSQGMETAVKLIPAQESSADGNIVWYAGYTKDYIRVAVPSATDIRGRIIRGSLAVESSASLV</sequence>
<comment type="similarity">
    <text evidence="14">Belongs to the methylthiotransferase family. MtaB subfamily.</text>
</comment>
<comment type="catalytic activity">
    <reaction evidence="13">
        <text>N(6)-L-threonylcarbamoyladenosine(37) in tRNA + (sulfur carrier)-SH + AH2 + 2 S-adenosyl-L-methionine = 2-methylsulfanyl-N(6)-L-threonylcarbamoyladenosine(37) in tRNA + (sulfur carrier)-H + 5'-deoxyadenosine + L-methionine + A + S-adenosyl-L-homocysteine + 2 H(+)</text>
        <dbReference type="Rhea" id="RHEA:37075"/>
        <dbReference type="Rhea" id="RHEA-COMP:10163"/>
        <dbReference type="Rhea" id="RHEA-COMP:11092"/>
        <dbReference type="Rhea" id="RHEA-COMP:14737"/>
        <dbReference type="Rhea" id="RHEA-COMP:14739"/>
        <dbReference type="ChEBI" id="CHEBI:13193"/>
        <dbReference type="ChEBI" id="CHEBI:15378"/>
        <dbReference type="ChEBI" id="CHEBI:17319"/>
        <dbReference type="ChEBI" id="CHEBI:17499"/>
        <dbReference type="ChEBI" id="CHEBI:29917"/>
        <dbReference type="ChEBI" id="CHEBI:57844"/>
        <dbReference type="ChEBI" id="CHEBI:57856"/>
        <dbReference type="ChEBI" id="CHEBI:59789"/>
        <dbReference type="ChEBI" id="CHEBI:64428"/>
        <dbReference type="ChEBI" id="CHEBI:74418"/>
        <dbReference type="ChEBI" id="CHEBI:74420"/>
        <dbReference type="EC" id="2.8.4.5"/>
    </reaction>
</comment>
<dbReference type="Gene3D" id="3.80.30.20">
    <property type="entry name" value="tm_1862 like domain"/>
    <property type="match status" value="1"/>
</dbReference>
<dbReference type="PANTHER" id="PTHR11918">
    <property type="entry name" value="RADICAL SAM PROTEINS"/>
    <property type="match status" value="1"/>
</dbReference>
<evidence type="ECO:0000313" key="18">
    <source>
        <dbReference type="EMBL" id="MSS15614.1"/>
    </source>
</evidence>
<evidence type="ECO:0000256" key="8">
    <source>
        <dbReference type="ARBA" id="ARBA00022694"/>
    </source>
</evidence>
<organism evidence="18 19">
    <name type="scientific">Porcincola intestinalis</name>
    <dbReference type="NCBI Taxonomy" id="2606632"/>
    <lineage>
        <taxon>Bacteria</taxon>
        <taxon>Bacillati</taxon>
        <taxon>Bacillota</taxon>
        <taxon>Clostridia</taxon>
        <taxon>Lachnospirales</taxon>
        <taxon>Lachnospiraceae</taxon>
        <taxon>Porcincola</taxon>
    </lineage>
</organism>
<dbReference type="GO" id="GO:0051539">
    <property type="term" value="F:4 iron, 4 sulfur cluster binding"/>
    <property type="evidence" value="ECO:0007669"/>
    <property type="project" value="UniProtKB-KW"/>
</dbReference>
<accession>A0A6L5XA14</accession>
<keyword evidence="8" id="KW-0819">tRNA processing</keyword>
<evidence type="ECO:0000256" key="10">
    <source>
        <dbReference type="ARBA" id="ARBA00023004"/>
    </source>
</evidence>
<dbReference type="FunFam" id="3.40.50.12160:FF:000004">
    <property type="entry name" value="Threonylcarbamoyladenosine tRNA methylthiotransferase MtaB"/>
    <property type="match status" value="1"/>
</dbReference>
<feature type="domain" description="Radical SAM core" evidence="17">
    <location>
        <begin position="169"/>
        <end position="407"/>
    </location>
</feature>
<dbReference type="Gene3D" id="3.40.50.12160">
    <property type="entry name" value="Methylthiotransferase, N-terminal domain"/>
    <property type="match status" value="1"/>
</dbReference>
<keyword evidence="6 18" id="KW-0808">Transferase</keyword>
<dbReference type="Pfam" id="PF00919">
    <property type="entry name" value="UPF0004"/>
    <property type="match status" value="1"/>
</dbReference>
<evidence type="ECO:0000259" key="16">
    <source>
        <dbReference type="PROSITE" id="PS51449"/>
    </source>
</evidence>
<dbReference type="InterPro" id="IPR020612">
    <property type="entry name" value="Methylthiotransferase_CS"/>
</dbReference>
<dbReference type="SMART" id="SM00729">
    <property type="entry name" value="Elp3"/>
    <property type="match status" value="1"/>
</dbReference>
<dbReference type="Pfam" id="PF04055">
    <property type="entry name" value="Radical_SAM"/>
    <property type="match status" value="1"/>
</dbReference>
<dbReference type="SFLD" id="SFLDF00295">
    <property type="entry name" value="threonylcarbamoyladenosine_tRN"/>
    <property type="match status" value="1"/>
</dbReference>
<dbReference type="InterPro" id="IPR058240">
    <property type="entry name" value="rSAM_sf"/>
</dbReference>
<dbReference type="InterPro" id="IPR034557">
    <property type="entry name" value="ThrcA_tRNA_MEthiotransferase"/>
</dbReference>
<evidence type="ECO:0000256" key="9">
    <source>
        <dbReference type="ARBA" id="ARBA00022723"/>
    </source>
</evidence>
<keyword evidence="19" id="KW-1185">Reference proteome</keyword>
<dbReference type="InterPro" id="IPR023404">
    <property type="entry name" value="rSAM_horseshoe"/>
</dbReference>
<dbReference type="InterPro" id="IPR006638">
    <property type="entry name" value="Elp3/MiaA/NifB-like_rSAM"/>
</dbReference>
<dbReference type="InterPro" id="IPR005839">
    <property type="entry name" value="Methylthiotransferase"/>
</dbReference>
<keyword evidence="4" id="KW-0004">4Fe-4S</keyword>
<comment type="cofactor">
    <cofactor evidence="1">
        <name>[4Fe-4S] cluster</name>
        <dbReference type="ChEBI" id="CHEBI:49883"/>
    </cofactor>
</comment>
<dbReference type="CDD" id="cd01335">
    <property type="entry name" value="Radical_SAM"/>
    <property type="match status" value="1"/>
</dbReference>
<gene>
    <name evidence="18" type="primary">mtaB</name>
    <name evidence="18" type="ORF">FYJ35_11315</name>
</gene>
<proteinExistence type="inferred from homology"/>
<dbReference type="RefSeq" id="WP_154526647.1">
    <property type="nucleotide sequence ID" value="NZ_VULZ01000013.1"/>
</dbReference>
<dbReference type="Proteomes" id="UP000481852">
    <property type="component" value="Unassembled WGS sequence"/>
</dbReference>
<evidence type="ECO:0000256" key="6">
    <source>
        <dbReference type="ARBA" id="ARBA00022679"/>
    </source>
</evidence>
<evidence type="ECO:0000256" key="7">
    <source>
        <dbReference type="ARBA" id="ARBA00022691"/>
    </source>
</evidence>
<comment type="caution">
    <text evidence="18">The sequence shown here is derived from an EMBL/GenBank/DDBJ whole genome shotgun (WGS) entry which is preliminary data.</text>
</comment>
<keyword evidence="9" id="KW-0479">Metal-binding</keyword>
<feature type="domain" description="MTTase N-terminal" evidence="16">
    <location>
        <begin position="7"/>
        <end position="119"/>
    </location>
</feature>
<evidence type="ECO:0000256" key="11">
    <source>
        <dbReference type="ARBA" id="ARBA00023014"/>
    </source>
</evidence>
<dbReference type="GO" id="GO:0046872">
    <property type="term" value="F:metal ion binding"/>
    <property type="evidence" value="ECO:0007669"/>
    <property type="project" value="UniProtKB-KW"/>
</dbReference>
<evidence type="ECO:0000256" key="4">
    <source>
        <dbReference type="ARBA" id="ARBA00022485"/>
    </source>
</evidence>
<evidence type="ECO:0000259" key="17">
    <source>
        <dbReference type="PROSITE" id="PS51918"/>
    </source>
</evidence>
<dbReference type="PROSITE" id="PS51918">
    <property type="entry name" value="RADICAL_SAM"/>
    <property type="match status" value="1"/>
</dbReference>